<name>A0AAV9SBB4_9TELE</name>
<comment type="caution">
    <text evidence="1">The sequence shown here is derived from an EMBL/GenBank/DDBJ whole genome shotgun (WGS) entry which is preliminary data.</text>
</comment>
<dbReference type="Proteomes" id="UP001311232">
    <property type="component" value="Unassembled WGS sequence"/>
</dbReference>
<dbReference type="AlphaFoldDB" id="A0AAV9SBB4"/>
<gene>
    <name evidence="1" type="ORF">CRENBAI_013093</name>
</gene>
<evidence type="ECO:0000313" key="1">
    <source>
        <dbReference type="EMBL" id="KAK5618713.1"/>
    </source>
</evidence>
<organism evidence="1 2">
    <name type="scientific">Crenichthys baileyi</name>
    <name type="common">White River springfish</name>
    <dbReference type="NCBI Taxonomy" id="28760"/>
    <lineage>
        <taxon>Eukaryota</taxon>
        <taxon>Metazoa</taxon>
        <taxon>Chordata</taxon>
        <taxon>Craniata</taxon>
        <taxon>Vertebrata</taxon>
        <taxon>Euteleostomi</taxon>
        <taxon>Actinopterygii</taxon>
        <taxon>Neopterygii</taxon>
        <taxon>Teleostei</taxon>
        <taxon>Neoteleostei</taxon>
        <taxon>Acanthomorphata</taxon>
        <taxon>Ovalentaria</taxon>
        <taxon>Atherinomorphae</taxon>
        <taxon>Cyprinodontiformes</taxon>
        <taxon>Goodeidae</taxon>
        <taxon>Crenichthys</taxon>
    </lineage>
</organism>
<protein>
    <submittedName>
        <fullName evidence="1">Uncharacterized protein</fullName>
    </submittedName>
</protein>
<sequence>MQTQGGVKRGETAVFSCYVYWRGGAEPSSSDSNTLIYFSHYEREMQQTQEKKVSFHQVAENKCCSVGIAILRRAHTEAVQLRCSCCRKPLTLGCSQANNGSGCGNSAFWEFMRELALSLNE</sequence>
<keyword evidence="2" id="KW-1185">Reference proteome</keyword>
<proteinExistence type="predicted"/>
<evidence type="ECO:0000313" key="2">
    <source>
        <dbReference type="Proteomes" id="UP001311232"/>
    </source>
</evidence>
<accession>A0AAV9SBB4</accession>
<reference evidence="1 2" key="1">
    <citation type="submission" date="2021-06" db="EMBL/GenBank/DDBJ databases">
        <authorList>
            <person name="Palmer J.M."/>
        </authorList>
    </citation>
    <scope>NUCLEOTIDE SEQUENCE [LARGE SCALE GENOMIC DNA]</scope>
    <source>
        <strain evidence="1 2">MEX-2019</strain>
        <tissue evidence="1">Muscle</tissue>
    </source>
</reference>
<dbReference type="EMBL" id="JAHHUM010000603">
    <property type="protein sequence ID" value="KAK5618713.1"/>
    <property type="molecule type" value="Genomic_DNA"/>
</dbReference>